<evidence type="ECO:0000256" key="1">
    <source>
        <dbReference type="SAM" id="MobiDB-lite"/>
    </source>
</evidence>
<gene>
    <name evidence="2" type="ORF">AN1_LOCUS8887</name>
</gene>
<protein>
    <submittedName>
        <fullName evidence="2">Uncharacterized protein</fullName>
    </submittedName>
</protein>
<proteinExistence type="predicted"/>
<reference evidence="2 3" key="1">
    <citation type="submission" date="2019-11" db="EMBL/GenBank/DDBJ databases">
        <authorList>
            <person name="Jiao W.-B."/>
            <person name="Schneeberger K."/>
        </authorList>
    </citation>
    <scope>NUCLEOTIDE SEQUENCE [LARGE SCALE GENOMIC DNA]</scope>
    <source>
        <strain evidence="3">cv. An-1</strain>
    </source>
</reference>
<name>A0A654EVV4_ARATH</name>
<evidence type="ECO:0000313" key="2">
    <source>
        <dbReference type="EMBL" id="VYS53429.1"/>
    </source>
</evidence>
<feature type="region of interest" description="Disordered" evidence="1">
    <location>
        <begin position="1"/>
        <end position="30"/>
    </location>
</feature>
<dbReference type="ExpressionAtlas" id="A0A654EVV4">
    <property type="expression patterns" value="baseline and differential"/>
</dbReference>
<dbReference type="AlphaFoldDB" id="A0A654EVV4"/>
<accession>A0A654EVV4</accession>
<sequence length="71" mass="7955">MSGRKKEALVMFDSSAHARKKKGNDAEREEREFGYLGKRGTRTEIEDDVGFQIEGKKKKGGPKDLLLCLGL</sequence>
<evidence type="ECO:0000313" key="3">
    <source>
        <dbReference type="Proteomes" id="UP000426265"/>
    </source>
</evidence>
<organism evidence="2 3">
    <name type="scientific">Arabidopsis thaliana</name>
    <name type="common">Mouse-ear cress</name>
    <dbReference type="NCBI Taxonomy" id="3702"/>
    <lineage>
        <taxon>Eukaryota</taxon>
        <taxon>Viridiplantae</taxon>
        <taxon>Streptophyta</taxon>
        <taxon>Embryophyta</taxon>
        <taxon>Tracheophyta</taxon>
        <taxon>Spermatophyta</taxon>
        <taxon>Magnoliopsida</taxon>
        <taxon>eudicotyledons</taxon>
        <taxon>Gunneridae</taxon>
        <taxon>Pentapetalae</taxon>
        <taxon>rosids</taxon>
        <taxon>malvids</taxon>
        <taxon>Brassicales</taxon>
        <taxon>Brassicaceae</taxon>
        <taxon>Camelineae</taxon>
        <taxon>Arabidopsis</taxon>
    </lineage>
</organism>
<dbReference type="Proteomes" id="UP000426265">
    <property type="component" value="Unassembled WGS sequence"/>
</dbReference>
<dbReference type="EMBL" id="CACRSJ010000105">
    <property type="protein sequence ID" value="VYS53429.1"/>
    <property type="molecule type" value="Genomic_DNA"/>
</dbReference>